<sequence>MAKTKINLVWLKRDLRLEDHAPLAAAAEAGLPTLIFYTFEPSQLQEAHQDARHARFIVQSLTDLAQQLEQHAIQLLVFWSEIQPLLQQLREDFTLVTLFSHQETGLAASFARDQQLALWCRQQGVDWQELAQHPVQRGPKGRQQWRRQAKAFWSAPQSCVNWASWSPVRLGPEHQAWSLKCQRLPRAWLTPVADQQMGGSQRAQAHLRHFLNEALPFYRQHIGSSNQESRSTSRLSAYLAYGNLSVRQVIQQLTAQAPSRPQSRFYTRLAWQGHFMQKFESDWRIEQEALNPAVGALWQARQAELDPSEQDRRWQAWSTGQTGFPLVDAGMRALIQTGFVSFRLRALLVSFACHHLELDWRTVALHLARLFLDFEPGIHYPQIQMQVGLTGFNTLRIYNPVEQPRHKEAQAAFIQQWVPELSPLPWPLLHQPWQLTPLEKQFYPKLDYPEPIIDSQASGRAARERLWTWQRSAPVQAWVPRLLATQVEAPSRLRASR</sequence>
<dbReference type="PANTHER" id="PTHR11455">
    <property type="entry name" value="CRYPTOCHROME"/>
    <property type="match status" value="1"/>
</dbReference>
<dbReference type="InterPro" id="IPR018394">
    <property type="entry name" value="DNA_photolyase_1_CS_C"/>
</dbReference>
<dbReference type="SUPFAM" id="SSF52425">
    <property type="entry name" value="Cryptochrome/photolyase, N-terminal domain"/>
    <property type="match status" value="1"/>
</dbReference>
<dbReference type="Gene3D" id="1.25.40.80">
    <property type="match status" value="1"/>
</dbReference>
<dbReference type="InterPro" id="IPR002081">
    <property type="entry name" value="Cryptochrome/DNA_photolyase_1"/>
</dbReference>
<keyword evidence="4 7" id="KW-0285">Flavoprotein</keyword>
<comment type="cofactor">
    <cofactor evidence="1">
        <name>(6R)-5,10-methylene-5,6,7,8-tetrahydrofolate</name>
        <dbReference type="ChEBI" id="CHEBI:15636"/>
    </cofactor>
</comment>
<dbReference type="SUPFAM" id="SSF48173">
    <property type="entry name" value="Cryptochrome/photolyase FAD-binding domain"/>
    <property type="match status" value="1"/>
</dbReference>
<dbReference type="PROSITE" id="PS00394">
    <property type="entry name" value="DNA_PHOTOLYASES_1_1"/>
    <property type="match status" value="1"/>
</dbReference>
<evidence type="ECO:0000313" key="9">
    <source>
        <dbReference type="EMBL" id="MFK7161214.1"/>
    </source>
</evidence>
<evidence type="ECO:0000256" key="1">
    <source>
        <dbReference type="ARBA" id="ARBA00001932"/>
    </source>
</evidence>
<feature type="domain" description="Photolyase/cryptochrome alpha/beta" evidence="8">
    <location>
        <begin position="5"/>
        <end position="135"/>
    </location>
</feature>
<evidence type="ECO:0000256" key="6">
    <source>
        <dbReference type="ARBA" id="ARBA00022991"/>
    </source>
</evidence>
<evidence type="ECO:0000313" key="10">
    <source>
        <dbReference type="Proteomes" id="UP001621714"/>
    </source>
</evidence>
<dbReference type="InterPro" id="IPR036155">
    <property type="entry name" value="Crypto/Photolyase_N_sf"/>
</dbReference>
<proteinExistence type="inferred from homology"/>
<reference evidence="9 10" key="1">
    <citation type="submission" date="2024-02" db="EMBL/GenBank/DDBJ databases">
        <title>Marinospirillum sp. MEB 164 isolated from Lonar lake sediment.</title>
        <authorList>
            <person name="Joshi A."/>
            <person name="Thite S."/>
        </authorList>
    </citation>
    <scope>NUCLEOTIDE SEQUENCE [LARGE SCALE GENOMIC DNA]</scope>
    <source>
        <strain evidence="9 10">MEB164</strain>
    </source>
</reference>
<evidence type="ECO:0000259" key="8">
    <source>
        <dbReference type="PROSITE" id="PS51645"/>
    </source>
</evidence>
<name>A0ABW8PZ86_9GAMM</name>
<dbReference type="Pfam" id="PF00875">
    <property type="entry name" value="DNA_photolyase"/>
    <property type="match status" value="1"/>
</dbReference>
<dbReference type="Gene3D" id="1.10.579.10">
    <property type="entry name" value="DNA Cyclobutane Dipyrimidine Photolyase, subunit A, domain 3"/>
    <property type="match status" value="1"/>
</dbReference>
<evidence type="ECO:0000256" key="7">
    <source>
        <dbReference type="RuleBase" id="RU004182"/>
    </source>
</evidence>
<organism evidence="9 10">
    <name type="scientific">Marinospirillum alkalitolerans</name>
    <dbReference type="NCBI Taxonomy" id="3123374"/>
    <lineage>
        <taxon>Bacteria</taxon>
        <taxon>Pseudomonadati</taxon>
        <taxon>Pseudomonadota</taxon>
        <taxon>Gammaproteobacteria</taxon>
        <taxon>Oceanospirillales</taxon>
        <taxon>Oceanospirillaceae</taxon>
        <taxon>Marinospirillum</taxon>
    </lineage>
</organism>
<comment type="caution">
    <text evidence="9">The sequence shown here is derived from an EMBL/GenBank/DDBJ whole genome shotgun (WGS) entry which is preliminary data.</text>
</comment>
<dbReference type="Gene3D" id="3.40.50.620">
    <property type="entry name" value="HUPs"/>
    <property type="match status" value="1"/>
</dbReference>
<dbReference type="PRINTS" id="PR00147">
    <property type="entry name" value="DNAPHOTLYASE"/>
</dbReference>
<dbReference type="InterPro" id="IPR014729">
    <property type="entry name" value="Rossmann-like_a/b/a_fold"/>
</dbReference>
<dbReference type="InterPro" id="IPR006050">
    <property type="entry name" value="DNA_photolyase_N"/>
</dbReference>
<protein>
    <submittedName>
        <fullName evidence="9">FAD-binding domain-containing protein</fullName>
    </submittedName>
</protein>
<comment type="cofactor">
    <cofactor evidence="2">
        <name>FAD</name>
        <dbReference type="ChEBI" id="CHEBI:57692"/>
    </cofactor>
</comment>
<gene>
    <name evidence="9" type="ORF">V6U78_09220</name>
</gene>
<dbReference type="PROSITE" id="PS51645">
    <property type="entry name" value="PHR_CRY_ALPHA_BETA"/>
    <property type="match status" value="1"/>
</dbReference>
<dbReference type="InterPro" id="IPR036134">
    <property type="entry name" value="Crypto/Photolyase_FAD-like_sf"/>
</dbReference>
<dbReference type="Pfam" id="PF03441">
    <property type="entry name" value="FAD_binding_7"/>
    <property type="match status" value="1"/>
</dbReference>
<dbReference type="InterPro" id="IPR005101">
    <property type="entry name" value="Cryptochr/Photolyase_FAD-bd"/>
</dbReference>
<evidence type="ECO:0000256" key="2">
    <source>
        <dbReference type="ARBA" id="ARBA00001974"/>
    </source>
</evidence>
<dbReference type="PANTHER" id="PTHR11455:SF9">
    <property type="entry name" value="CRYPTOCHROME CIRCADIAN CLOCK 5 ISOFORM X1"/>
    <property type="match status" value="1"/>
</dbReference>
<evidence type="ECO:0000256" key="5">
    <source>
        <dbReference type="ARBA" id="ARBA00022827"/>
    </source>
</evidence>
<keyword evidence="6 7" id="KW-0157">Chromophore</keyword>
<dbReference type="EMBL" id="JBANFI010000005">
    <property type="protein sequence ID" value="MFK7161214.1"/>
    <property type="molecule type" value="Genomic_DNA"/>
</dbReference>
<evidence type="ECO:0000256" key="4">
    <source>
        <dbReference type="ARBA" id="ARBA00022630"/>
    </source>
</evidence>
<dbReference type="RefSeq" id="WP_405339692.1">
    <property type="nucleotide sequence ID" value="NZ_JBANFI010000005.1"/>
</dbReference>
<keyword evidence="5 7" id="KW-0274">FAD</keyword>
<comment type="similarity">
    <text evidence="3">Belongs to the DNA photolyase class-1 family.</text>
</comment>
<dbReference type="Proteomes" id="UP001621714">
    <property type="component" value="Unassembled WGS sequence"/>
</dbReference>
<accession>A0ABW8PZ86</accession>
<keyword evidence="10" id="KW-1185">Reference proteome</keyword>
<comment type="similarity">
    <text evidence="7">Belongs to the DNA photolyase family.</text>
</comment>
<evidence type="ECO:0000256" key="3">
    <source>
        <dbReference type="ARBA" id="ARBA00005862"/>
    </source>
</evidence>